<keyword evidence="3" id="KW-1185">Reference proteome</keyword>
<name>A0A261G2Z0_9BIFI</name>
<sequence length="112" mass="12786">MKGHHDTRAPQPSQRVFAYSDSTKARNAHGENHVSRIFATSCYLSETQHSNSNRRAVTFCHSPRRPNMPTKCKALSERTTLPRKSNATDMTVHIARIPQTHIRSNQRHSHTD</sequence>
<comment type="caution">
    <text evidence="2">The sequence shown here is derived from an EMBL/GenBank/DDBJ whole genome shotgun (WGS) entry which is preliminary data.</text>
</comment>
<dbReference type="AlphaFoldDB" id="A0A261G2Z0"/>
<dbReference type="Proteomes" id="UP000216451">
    <property type="component" value="Unassembled WGS sequence"/>
</dbReference>
<evidence type="ECO:0000256" key="1">
    <source>
        <dbReference type="SAM" id="MobiDB-lite"/>
    </source>
</evidence>
<protein>
    <submittedName>
        <fullName evidence="2">Uncharacterized protein</fullName>
    </submittedName>
</protein>
<evidence type="ECO:0000313" key="3">
    <source>
        <dbReference type="Proteomes" id="UP000216451"/>
    </source>
</evidence>
<accession>A0A261G2Z0</accession>
<organism evidence="2 3">
    <name type="scientific">Bifidobacterium aquikefiri</name>
    <dbReference type="NCBI Taxonomy" id="1653207"/>
    <lineage>
        <taxon>Bacteria</taxon>
        <taxon>Bacillati</taxon>
        <taxon>Actinomycetota</taxon>
        <taxon>Actinomycetes</taxon>
        <taxon>Bifidobacteriales</taxon>
        <taxon>Bifidobacteriaceae</taxon>
        <taxon>Bifidobacterium</taxon>
    </lineage>
</organism>
<proteinExistence type="predicted"/>
<dbReference type="EMBL" id="MWXA01000007">
    <property type="protein sequence ID" value="OZG65770.1"/>
    <property type="molecule type" value="Genomic_DNA"/>
</dbReference>
<reference evidence="2 3" key="1">
    <citation type="journal article" date="2017" name="BMC Genomics">
        <title>Comparative genomic and phylogenomic analyses of the Bifidobacteriaceae family.</title>
        <authorList>
            <person name="Lugli G.A."/>
            <person name="Milani C."/>
            <person name="Turroni F."/>
            <person name="Duranti S."/>
            <person name="Mancabelli L."/>
            <person name="Mangifesta M."/>
            <person name="Ferrario C."/>
            <person name="Modesto M."/>
            <person name="Mattarelli P."/>
            <person name="Jiri K."/>
            <person name="van Sinderen D."/>
            <person name="Ventura M."/>
        </authorList>
    </citation>
    <scope>NUCLEOTIDE SEQUENCE [LARGE SCALE GENOMIC DNA]</scope>
    <source>
        <strain evidence="2 3">LMG 28769</strain>
    </source>
</reference>
<gene>
    <name evidence="2" type="ORF">BAQU_1508</name>
</gene>
<feature type="region of interest" description="Disordered" evidence="1">
    <location>
        <begin position="1"/>
        <end position="30"/>
    </location>
</feature>
<evidence type="ECO:0000313" key="2">
    <source>
        <dbReference type="EMBL" id="OZG65770.1"/>
    </source>
</evidence>